<evidence type="ECO:0000256" key="2">
    <source>
        <dbReference type="ARBA" id="ARBA00022490"/>
    </source>
</evidence>
<dbReference type="NCBIfam" id="NF001399">
    <property type="entry name" value="PRK00283.1"/>
    <property type="match status" value="1"/>
</dbReference>
<keyword evidence="3 9" id="KW-0132">Cell division</keyword>
<dbReference type="InterPro" id="IPR044068">
    <property type="entry name" value="CB"/>
</dbReference>
<dbReference type="InterPro" id="IPR023009">
    <property type="entry name" value="Tyrosine_recombinase_XerC/XerD"/>
</dbReference>
<keyword evidence="13" id="KW-1185">Reference proteome</keyword>
<dbReference type="Proteomes" id="UP000249300">
    <property type="component" value="Chromosome 1"/>
</dbReference>
<name>A0A2X4SQW7_9PORP</name>
<feature type="active site" evidence="9">
    <location>
        <position position="170"/>
    </location>
</feature>
<evidence type="ECO:0000256" key="7">
    <source>
        <dbReference type="ARBA" id="ARBA00023172"/>
    </source>
</evidence>
<evidence type="ECO:0000256" key="9">
    <source>
        <dbReference type="HAMAP-Rule" id="MF_01808"/>
    </source>
</evidence>
<dbReference type="GO" id="GO:0003677">
    <property type="term" value="F:DNA binding"/>
    <property type="evidence" value="ECO:0007669"/>
    <property type="project" value="UniProtKB-UniRule"/>
</dbReference>
<dbReference type="EMBL" id="LS483447">
    <property type="protein sequence ID" value="SQH72281.1"/>
    <property type="molecule type" value="Genomic_DNA"/>
</dbReference>
<feature type="active site" evidence="9">
    <location>
        <position position="266"/>
    </location>
</feature>
<accession>A0A2X4SQW7</accession>
<gene>
    <name evidence="12" type="primary">xerD_2</name>
    <name evidence="9" type="synonym">xerC</name>
    <name evidence="12" type="ORF">NCTC12858_00087</name>
</gene>
<evidence type="ECO:0000313" key="12">
    <source>
        <dbReference type="EMBL" id="SQH72281.1"/>
    </source>
</evidence>
<evidence type="ECO:0000256" key="4">
    <source>
        <dbReference type="ARBA" id="ARBA00022829"/>
    </source>
</evidence>
<dbReference type="CDD" id="cd00798">
    <property type="entry name" value="INT_XerDC_C"/>
    <property type="match status" value="1"/>
</dbReference>
<dbReference type="Gene3D" id="1.10.443.10">
    <property type="entry name" value="Intergrase catalytic core"/>
    <property type="match status" value="1"/>
</dbReference>
<evidence type="ECO:0000256" key="1">
    <source>
        <dbReference type="ARBA" id="ARBA00004496"/>
    </source>
</evidence>
<dbReference type="GO" id="GO:0009037">
    <property type="term" value="F:tyrosine-based site-specific recombinase activity"/>
    <property type="evidence" value="ECO:0007669"/>
    <property type="project" value="UniProtKB-UniRule"/>
</dbReference>
<dbReference type="PROSITE" id="PS51898">
    <property type="entry name" value="TYR_RECOMBINASE"/>
    <property type="match status" value="1"/>
</dbReference>
<evidence type="ECO:0000256" key="5">
    <source>
        <dbReference type="ARBA" id="ARBA00022908"/>
    </source>
</evidence>
<feature type="active site" evidence="9">
    <location>
        <position position="292"/>
    </location>
</feature>
<dbReference type="Pfam" id="PF02899">
    <property type="entry name" value="Phage_int_SAM_1"/>
    <property type="match status" value="1"/>
</dbReference>
<dbReference type="Gene3D" id="1.10.150.130">
    <property type="match status" value="1"/>
</dbReference>
<evidence type="ECO:0000259" key="11">
    <source>
        <dbReference type="PROSITE" id="PS51900"/>
    </source>
</evidence>
<feature type="active site" evidence="9">
    <location>
        <position position="194"/>
    </location>
</feature>
<organism evidence="12 13">
    <name type="scientific">Porphyromonas crevioricanis</name>
    <dbReference type="NCBI Taxonomy" id="393921"/>
    <lineage>
        <taxon>Bacteria</taxon>
        <taxon>Pseudomonadati</taxon>
        <taxon>Bacteroidota</taxon>
        <taxon>Bacteroidia</taxon>
        <taxon>Bacteroidales</taxon>
        <taxon>Porphyromonadaceae</taxon>
        <taxon>Porphyromonas</taxon>
    </lineage>
</organism>
<keyword evidence="4 9" id="KW-0159">Chromosome partition</keyword>
<reference evidence="12 13" key="1">
    <citation type="submission" date="2018-06" db="EMBL/GenBank/DDBJ databases">
        <authorList>
            <consortium name="Pathogen Informatics"/>
            <person name="Doyle S."/>
        </authorList>
    </citation>
    <scope>NUCLEOTIDE SEQUENCE [LARGE SCALE GENOMIC DNA]</scope>
    <source>
        <strain evidence="12 13">NCTC12858</strain>
    </source>
</reference>
<comment type="subunit">
    <text evidence="9">Forms a cyclic heterotetrameric complex composed of two molecules of XerC and two molecules of XerD.</text>
</comment>
<feature type="domain" description="Tyr recombinase" evidence="10">
    <location>
        <begin position="130"/>
        <end position="314"/>
    </location>
</feature>
<dbReference type="PANTHER" id="PTHR30349:SF81">
    <property type="entry name" value="TYROSINE RECOMBINASE XERC"/>
    <property type="match status" value="1"/>
</dbReference>
<dbReference type="InterPro" id="IPR050090">
    <property type="entry name" value="Tyrosine_recombinase_XerCD"/>
</dbReference>
<evidence type="ECO:0000256" key="8">
    <source>
        <dbReference type="ARBA" id="ARBA00023306"/>
    </source>
</evidence>
<dbReference type="HAMAP" id="MF_01808">
    <property type="entry name" value="Recomb_XerC_XerD"/>
    <property type="match status" value="1"/>
</dbReference>
<dbReference type="PANTHER" id="PTHR30349">
    <property type="entry name" value="PHAGE INTEGRASE-RELATED"/>
    <property type="match status" value="1"/>
</dbReference>
<evidence type="ECO:0000259" key="10">
    <source>
        <dbReference type="PROSITE" id="PS51898"/>
    </source>
</evidence>
<dbReference type="GO" id="GO:0006313">
    <property type="term" value="P:DNA transposition"/>
    <property type="evidence" value="ECO:0007669"/>
    <property type="project" value="UniProtKB-UniRule"/>
</dbReference>
<keyword evidence="5 9" id="KW-0229">DNA integration</keyword>
<keyword evidence="2 9" id="KW-0963">Cytoplasm</keyword>
<dbReference type="GO" id="GO:0005737">
    <property type="term" value="C:cytoplasm"/>
    <property type="evidence" value="ECO:0007669"/>
    <property type="project" value="UniProtKB-SubCell"/>
</dbReference>
<dbReference type="Pfam" id="PF00589">
    <property type="entry name" value="Phage_integrase"/>
    <property type="match status" value="1"/>
</dbReference>
<evidence type="ECO:0000256" key="3">
    <source>
        <dbReference type="ARBA" id="ARBA00022618"/>
    </source>
</evidence>
<feature type="domain" description="Core-binding (CB)" evidence="11">
    <location>
        <begin position="24"/>
        <end position="109"/>
    </location>
</feature>
<dbReference type="PROSITE" id="PS51900">
    <property type="entry name" value="CB"/>
    <property type="match status" value="1"/>
</dbReference>
<keyword evidence="8 9" id="KW-0131">Cell cycle</keyword>
<proteinExistence type="inferred from homology"/>
<dbReference type="KEGG" id="pcre:NCTC12858_00087"/>
<feature type="active site" description="O-(3'-phospho-DNA)-tyrosine intermediate" evidence="9">
    <location>
        <position position="301"/>
    </location>
</feature>
<dbReference type="SUPFAM" id="SSF56349">
    <property type="entry name" value="DNA breaking-rejoining enzymes"/>
    <property type="match status" value="1"/>
</dbReference>
<keyword evidence="6 9" id="KW-0238">DNA-binding</keyword>
<dbReference type="GO" id="GO:0051301">
    <property type="term" value="P:cell division"/>
    <property type="evidence" value="ECO:0007669"/>
    <property type="project" value="UniProtKB-KW"/>
</dbReference>
<protein>
    <recommendedName>
        <fullName evidence="9">Tyrosine recombinase XerC</fullName>
    </recommendedName>
</protein>
<dbReference type="SUPFAM" id="SSF47823">
    <property type="entry name" value="lambda integrase-like, N-terminal domain"/>
    <property type="match status" value="1"/>
</dbReference>
<comment type="subcellular location">
    <subcellularLocation>
        <location evidence="1 9">Cytoplasm</location>
    </subcellularLocation>
</comment>
<dbReference type="InterPro" id="IPR013762">
    <property type="entry name" value="Integrase-like_cat_sf"/>
</dbReference>
<comment type="similarity">
    <text evidence="9">Belongs to the 'phage' integrase family. XerC subfamily.</text>
</comment>
<dbReference type="InterPro" id="IPR010998">
    <property type="entry name" value="Integrase_recombinase_N"/>
</dbReference>
<dbReference type="AlphaFoldDB" id="A0A2X4SQW7"/>
<dbReference type="GO" id="GO:0007059">
    <property type="term" value="P:chromosome segregation"/>
    <property type="evidence" value="ECO:0007669"/>
    <property type="project" value="UniProtKB-UniRule"/>
</dbReference>
<comment type="function">
    <text evidence="9">Site-specific tyrosine recombinase, which acts by catalyzing the cutting and rejoining of the recombining DNA molecules. The XerC-XerD complex is essential to convert dimers of the bacterial chromosome into monomers to permit their segregation at cell division. It also contributes to the segregational stability of plasmids.</text>
</comment>
<dbReference type="InterPro" id="IPR002104">
    <property type="entry name" value="Integrase_catalytic"/>
</dbReference>
<evidence type="ECO:0000256" key="6">
    <source>
        <dbReference type="ARBA" id="ARBA00023125"/>
    </source>
</evidence>
<keyword evidence="7 9" id="KW-0233">DNA recombination</keyword>
<evidence type="ECO:0000313" key="13">
    <source>
        <dbReference type="Proteomes" id="UP000249300"/>
    </source>
</evidence>
<dbReference type="InterPro" id="IPR011010">
    <property type="entry name" value="DNA_brk_join_enz"/>
</dbReference>
<dbReference type="InterPro" id="IPR004107">
    <property type="entry name" value="Integrase_SAM-like_N"/>
</dbReference>
<sequence>MMYRSPDDLPLLPNYDAGRRELMSDKQLLLDGYTDYLRLELNLTDNSCAAYTGDAAKLLSYIETEGLQLRGLTYEHLQLFVAELYDLGISPRSIARIIAGVRSFCRFLVLDEYLPKDPSELLESPRLGSKLPEVLSVDEIDRMISVIDPSTPFALRNRAIIELLYSCGLRVSELCSLSYPNMFLDEGFLRIPGKGRKERLVPMSPPSVAAIRAYLSRIEELPQPKKGEEQYVFLSRRGKAISRIMVFRIVKDLALAAGIDKVISPHTFRHSFATHLLEGGANLQAIQLMLGHADISTTQIYTHIDREQLRVQIETFHPRNKR</sequence>
<feature type="active site" evidence="9">
    <location>
        <position position="269"/>
    </location>
</feature>